<proteinExistence type="predicted"/>
<evidence type="ECO:0000313" key="6">
    <source>
        <dbReference type="EMBL" id="WXL25576.1"/>
    </source>
</evidence>
<dbReference type="InterPro" id="IPR036097">
    <property type="entry name" value="HisK_dim/P_sf"/>
</dbReference>
<reference evidence="6 7" key="1">
    <citation type="submission" date="2024-03" db="EMBL/GenBank/DDBJ databases">
        <title>Complete genome of BD2.</title>
        <authorList>
            <person name="Cao G."/>
        </authorList>
    </citation>
    <scope>NUCLEOTIDE SEQUENCE [LARGE SCALE GENOMIC DNA]</scope>
    <source>
        <strain evidence="6 7">BD2</strain>
    </source>
</reference>
<gene>
    <name evidence="6" type="ORF">WG219_20125</name>
</gene>
<dbReference type="Proteomes" id="UP001476583">
    <property type="component" value="Chromosome"/>
</dbReference>
<feature type="domain" description="Histidine kinase" evidence="5">
    <location>
        <begin position="219"/>
        <end position="442"/>
    </location>
</feature>
<name>A0ABZ2REX7_ECTME</name>
<dbReference type="InterPro" id="IPR004358">
    <property type="entry name" value="Sig_transdc_His_kin-like_C"/>
</dbReference>
<dbReference type="PRINTS" id="PR00344">
    <property type="entry name" value="BCTRLSENSOR"/>
</dbReference>
<comment type="catalytic activity">
    <reaction evidence="1">
        <text>ATP + protein L-histidine = ADP + protein N-phospho-L-histidine.</text>
        <dbReference type="EC" id="2.7.13.3"/>
    </reaction>
</comment>
<dbReference type="SMART" id="SM00388">
    <property type="entry name" value="HisKA"/>
    <property type="match status" value="1"/>
</dbReference>
<dbReference type="Gene3D" id="3.30.565.10">
    <property type="entry name" value="Histidine kinase-like ATPase, C-terminal domain"/>
    <property type="match status" value="1"/>
</dbReference>
<dbReference type="Gene3D" id="1.10.287.130">
    <property type="match status" value="1"/>
</dbReference>
<dbReference type="Pfam" id="PF00512">
    <property type="entry name" value="HisKA"/>
    <property type="match status" value="1"/>
</dbReference>
<keyword evidence="4" id="KW-0812">Transmembrane</keyword>
<dbReference type="PROSITE" id="PS50109">
    <property type="entry name" value="HIS_KIN"/>
    <property type="match status" value="1"/>
</dbReference>
<dbReference type="InterPro" id="IPR036890">
    <property type="entry name" value="HATPase_C_sf"/>
</dbReference>
<dbReference type="SUPFAM" id="SSF47384">
    <property type="entry name" value="Homodimeric domain of signal transducing histidine kinase"/>
    <property type="match status" value="1"/>
</dbReference>
<evidence type="ECO:0000256" key="2">
    <source>
        <dbReference type="ARBA" id="ARBA00012438"/>
    </source>
</evidence>
<keyword evidence="6" id="KW-0808">Transferase</keyword>
<dbReference type="InterPro" id="IPR003661">
    <property type="entry name" value="HisK_dim/P_dom"/>
</dbReference>
<dbReference type="InterPro" id="IPR005467">
    <property type="entry name" value="His_kinase_dom"/>
</dbReference>
<dbReference type="CDD" id="cd00075">
    <property type="entry name" value="HATPase"/>
    <property type="match status" value="1"/>
</dbReference>
<dbReference type="PANTHER" id="PTHR43547:SF2">
    <property type="entry name" value="HYBRID SIGNAL TRANSDUCTION HISTIDINE KINASE C"/>
    <property type="match status" value="1"/>
</dbReference>
<keyword evidence="4" id="KW-1133">Transmembrane helix</keyword>
<dbReference type="Pfam" id="PF02518">
    <property type="entry name" value="HATPase_c"/>
    <property type="match status" value="1"/>
</dbReference>
<keyword evidence="7" id="KW-1185">Reference proteome</keyword>
<feature type="transmembrane region" description="Helical" evidence="4">
    <location>
        <begin position="153"/>
        <end position="176"/>
    </location>
</feature>
<keyword evidence="6" id="KW-0418">Kinase</keyword>
<feature type="transmembrane region" description="Helical" evidence="4">
    <location>
        <begin position="6"/>
        <end position="27"/>
    </location>
</feature>
<organism evidence="6 7">
    <name type="scientific">Ectopseudomonas mendocina</name>
    <name type="common">Pseudomonas mendocina</name>
    <dbReference type="NCBI Taxonomy" id="300"/>
    <lineage>
        <taxon>Bacteria</taxon>
        <taxon>Pseudomonadati</taxon>
        <taxon>Pseudomonadota</taxon>
        <taxon>Gammaproteobacteria</taxon>
        <taxon>Pseudomonadales</taxon>
        <taxon>Pseudomonadaceae</taxon>
        <taxon>Ectopseudomonas</taxon>
    </lineage>
</organism>
<evidence type="ECO:0000259" key="5">
    <source>
        <dbReference type="PROSITE" id="PS50109"/>
    </source>
</evidence>
<dbReference type="SMART" id="SM00387">
    <property type="entry name" value="HATPase_c"/>
    <property type="match status" value="1"/>
</dbReference>
<protein>
    <recommendedName>
        <fullName evidence="2">histidine kinase</fullName>
        <ecNumber evidence="2">2.7.13.3</ecNumber>
    </recommendedName>
</protein>
<dbReference type="EMBL" id="CP148074">
    <property type="protein sequence ID" value="WXL25576.1"/>
    <property type="molecule type" value="Genomic_DNA"/>
</dbReference>
<dbReference type="CDD" id="cd00082">
    <property type="entry name" value="HisKA"/>
    <property type="match status" value="1"/>
</dbReference>
<dbReference type="EC" id="2.7.13.3" evidence="2"/>
<evidence type="ECO:0000256" key="3">
    <source>
        <dbReference type="ARBA" id="ARBA00022553"/>
    </source>
</evidence>
<evidence type="ECO:0000256" key="4">
    <source>
        <dbReference type="SAM" id="Phobius"/>
    </source>
</evidence>
<dbReference type="InterPro" id="IPR003594">
    <property type="entry name" value="HATPase_dom"/>
</dbReference>
<evidence type="ECO:0000256" key="1">
    <source>
        <dbReference type="ARBA" id="ARBA00000085"/>
    </source>
</evidence>
<dbReference type="SUPFAM" id="SSF55874">
    <property type="entry name" value="ATPase domain of HSP90 chaperone/DNA topoisomerase II/histidine kinase"/>
    <property type="match status" value="1"/>
</dbReference>
<keyword evidence="3" id="KW-0597">Phosphoprotein</keyword>
<sequence>MKRQRQVRSLAFAAILIFALMLGYALYKLLNLQSEISADIGENMVWAISQSVYQSVQLERAAQVSPPTADSKSDLALHLDLLKSSLMILNQGPQLRYMQRSGVDARIRDVIFSLDHLPINYELVTRTLRQVGNTVMLAEREDAGRRREDHRRLVLQVILTVVGLLVAGSLLCWQMLRNLRMATQAKEALQLQHLQTQRLLEVLQQERSVRMRYRDFVSLMSHQLRTPLAVIDSTAQRLKRQLTDATLHEASVKERSQLIRNSVNHLNYLIGRVLEGLRLDEGVNGSDGERRLDLQPCNWLELVESSLERFGDLLHDREIRRHQDGKNTDFTVNCDKTWCIEIICNLVSNAHKYSPPGYPIEISLVRQGGHFKCAVRDYGPGVSEQEKSLIFERFYRSENNLSVAGIGLGLPIARTLAEWHGGSLEVMNAEGGGAVFTLTLPA</sequence>
<evidence type="ECO:0000313" key="7">
    <source>
        <dbReference type="Proteomes" id="UP001476583"/>
    </source>
</evidence>
<dbReference type="GO" id="GO:0016301">
    <property type="term" value="F:kinase activity"/>
    <property type="evidence" value="ECO:0007669"/>
    <property type="project" value="UniProtKB-KW"/>
</dbReference>
<keyword evidence="4" id="KW-0472">Membrane</keyword>
<dbReference type="PANTHER" id="PTHR43547">
    <property type="entry name" value="TWO-COMPONENT HISTIDINE KINASE"/>
    <property type="match status" value="1"/>
</dbReference>
<accession>A0ABZ2REX7</accession>